<comment type="caution">
    <text evidence="2">The sequence shown here is derived from an EMBL/GenBank/DDBJ whole genome shotgun (WGS) entry which is preliminary data.</text>
</comment>
<dbReference type="PANTHER" id="PTHR20992:SF9">
    <property type="entry name" value="AT15442P-RELATED"/>
    <property type="match status" value="1"/>
</dbReference>
<dbReference type="Pfam" id="PF04087">
    <property type="entry name" value="DUF389"/>
    <property type="match status" value="1"/>
</dbReference>
<dbReference type="InterPro" id="IPR016064">
    <property type="entry name" value="NAD/diacylglycerol_kinase_sf"/>
</dbReference>
<feature type="transmembrane region" description="Helical" evidence="1">
    <location>
        <begin position="333"/>
        <end position="356"/>
    </location>
</feature>
<dbReference type="EMBL" id="SLZR01000007">
    <property type="protein sequence ID" value="TCS41168.1"/>
    <property type="molecule type" value="Genomic_DNA"/>
</dbReference>
<dbReference type="InterPro" id="IPR005240">
    <property type="entry name" value="DUF389"/>
</dbReference>
<organism evidence="2 3">
    <name type="scientific">Reinekea marinisedimentorum</name>
    <dbReference type="NCBI Taxonomy" id="230495"/>
    <lineage>
        <taxon>Bacteria</taxon>
        <taxon>Pseudomonadati</taxon>
        <taxon>Pseudomonadota</taxon>
        <taxon>Gammaproteobacteria</taxon>
        <taxon>Oceanospirillales</taxon>
        <taxon>Saccharospirillaceae</taxon>
        <taxon>Reinekea</taxon>
    </lineage>
</organism>
<name>A0A4R3I648_9GAMM</name>
<dbReference type="AlphaFoldDB" id="A0A4R3I648"/>
<keyword evidence="1" id="KW-0472">Membrane</keyword>
<dbReference type="SUPFAM" id="SSF111331">
    <property type="entry name" value="NAD kinase/diacylglycerol kinase-like"/>
    <property type="match status" value="1"/>
</dbReference>
<evidence type="ECO:0000313" key="2">
    <source>
        <dbReference type="EMBL" id="TCS41168.1"/>
    </source>
</evidence>
<evidence type="ECO:0000256" key="1">
    <source>
        <dbReference type="SAM" id="Phobius"/>
    </source>
</evidence>
<evidence type="ECO:0000313" key="3">
    <source>
        <dbReference type="Proteomes" id="UP000295793"/>
    </source>
</evidence>
<feature type="transmembrane region" description="Helical" evidence="1">
    <location>
        <begin position="458"/>
        <end position="484"/>
    </location>
</feature>
<dbReference type="PANTHER" id="PTHR20992">
    <property type="entry name" value="AT15442P-RELATED"/>
    <property type="match status" value="1"/>
</dbReference>
<feature type="transmembrane region" description="Helical" evidence="1">
    <location>
        <begin position="432"/>
        <end position="451"/>
    </location>
</feature>
<feature type="transmembrane region" description="Helical" evidence="1">
    <location>
        <begin position="390"/>
        <end position="412"/>
    </location>
</feature>
<proteinExistence type="predicted"/>
<protein>
    <submittedName>
        <fullName evidence="2">Putative hydrophobic protein (TIGR00341 family)</fullName>
    </submittedName>
</protein>
<dbReference type="OrthoDB" id="9790659at2"/>
<accession>A0A4R3I648</accession>
<dbReference type="RefSeq" id="WP_132701605.1">
    <property type="nucleotide sequence ID" value="NZ_SLZR01000007.1"/>
</dbReference>
<keyword evidence="1" id="KW-0812">Transmembrane</keyword>
<keyword evidence="1" id="KW-1133">Transmembrane helix</keyword>
<sequence>MTVCLVASEQDLPEVQKDILPRLNYSVCLLRWPEDAECITDFTDLLIFLSDEHLRQLLDRAAGTELTLHPLPHDDAVNSRRGFCLDKSLAKSELDLAQRQTQSLDLLRCDNQIVLNKVVVGRAFNFQPGGHSRNAWQRAKTAGHQLFRIHQYVPKAISLKTGKESSLKTAAVGVMCSPHVLQSNLSRKLLPENYVNDGMFYSLVVAPKSLTQMLRFFVMSLFERNLPQPGFLGILRSQSLVLESPEEIDCRADEREFKARSLSLWVDEGAIKLGLEPDSQLLQGSSRHKEVRRLKALNSSAEYITGIANKPLPLITHAATEDFKELYLQMREAAQLSSTFLTLMVLSTLLAGFGLYADSAPVIIGAMILAPLMSPIVSLSMAITRQDEGLLLTSGKTLALGTALAVLCAMLLSFMLPLEVVTSEIGARLRPTLLDLGIAVISGTASAFAYARSQAAKGLAGVAIAVALVPPLAVTGIGLGWLSWSVASGALLLFITNLAGIVFSAAATFLMLGFAPFNTARRGLILSLLLVALVSVPLAFSFNQLRKEATIVSALDLFSFEGVTLGQIKVLSVSEPVQLSMEMVISENPAEVDLPEVKRAIEARVGEPVVMDVIWVIRY</sequence>
<dbReference type="Proteomes" id="UP000295793">
    <property type="component" value="Unassembled WGS sequence"/>
</dbReference>
<gene>
    <name evidence="2" type="ORF">BCF53_107183</name>
</gene>
<feature type="transmembrane region" description="Helical" evidence="1">
    <location>
        <begin position="362"/>
        <end position="383"/>
    </location>
</feature>
<dbReference type="NCBIfam" id="TIGR00341">
    <property type="entry name" value="TIGR00341 family protein"/>
    <property type="match status" value="1"/>
</dbReference>
<reference evidence="2 3" key="1">
    <citation type="submission" date="2019-03" db="EMBL/GenBank/DDBJ databases">
        <title>Genomic Encyclopedia of Archaeal and Bacterial Type Strains, Phase II (KMG-II): from individual species to whole genera.</title>
        <authorList>
            <person name="Goeker M."/>
        </authorList>
    </citation>
    <scope>NUCLEOTIDE SEQUENCE [LARGE SCALE GENOMIC DNA]</scope>
    <source>
        <strain evidence="2 3">DSM 15388</strain>
    </source>
</reference>
<feature type="transmembrane region" description="Helical" evidence="1">
    <location>
        <begin position="490"/>
        <end position="512"/>
    </location>
</feature>
<keyword evidence="3" id="KW-1185">Reference proteome</keyword>
<feature type="transmembrane region" description="Helical" evidence="1">
    <location>
        <begin position="524"/>
        <end position="542"/>
    </location>
</feature>